<protein>
    <submittedName>
        <fullName evidence="1">Uncharacterized protein</fullName>
    </submittedName>
</protein>
<reference evidence="1 2" key="1">
    <citation type="submission" date="2021-06" db="EMBL/GenBank/DDBJ databases">
        <authorList>
            <person name="Palmer J.M."/>
        </authorList>
    </citation>
    <scope>NUCLEOTIDE SEQUENCE [LARGE SCALE GENOMIC DNA]</scope>
    <source>
        <strain evidence="1 2">GA_2019</strain>
        <tissue evidence="1">Muscle</tissue>
    </source>
</reference>
<comment type="caution">
    <text evidence="1">The sequence shown here is derived from an EMBL/GenBank/DDBJ whole genome shotgun (WGS) entry which is preliminary data.</text>
</comment>
<proteinExistence type="predicted"/>
<name>A0ABV0PWQ3_9TELE</name>
<dbReference type="EMBL" id="JAHRIO010090369">
    <property type="protein sequence ID" value="MEQ2187761.1"/>
    <property type="molecule type" value="Genomic_DNA"/>
</dbReference>
<sequence>MYSSRSKQDEAISTRRFPTCHASRVSKDYDVIQCPAVLGVWWVKSKLTGGLFPQIHQVCGVDHRHSETAPTFPSADGHVGRSSLVVTLKNKHTNTVWIN</sequence>
<gene>
    <name evidence="1" type="ORF">GOODEAATRI_007876</name>
</gene>
<keyword evidence="2" id="KW-1185">Reference proteome</keyword>
<organism evidence="1 2">
    <name type="scientific">Goodea atripinnis</name>
    <dbReference type="NCBI Taxonomy" id="208336"/>
    <lineage>
        <taxon>Eukaryota</taxon>
        <taxon>Metazoa</taxon>
        <taxon>Chordata</taxon>
        <taxon>Craniata</taxon>
        <taxon>Vertebrata</taxon>
        <taxon>Euteleostomi</taxon>
        <taxon>Actinopterygii</taxon>
        <taxon>Neopterygii</taxon>
        <taxon>Teleostei</taxon>
        <taxon>Neoteleostei</taxon>
        <taxon>Acanthomorphata</taxon>
        <taxon>Ovalentaria</taxon>
        <taxon>Atherinomorphae</taxon>
        <taxon>Cyprinodontiformes</taxon>
        <taxon>Goodeidae</taxon>
        <taxon>Goodea</taxon>
    </lineage>
</organism>
<evidence type="ECO:0000313" key="1">
    <source>
        <dbReference type="EMBL" id="MEQ2187761.1"/>
    </source>
</evidence>
<accession>A0ABV0PWQ3</accession>
<dbReference type="Proteomes" id="UP001476798">
    <property type="component" value="Unassembled WGS sequence"/>
</dbReference>
<evidence type="ECO:0000313" key="2">
    <source>
        <dbReference type="Proteomes" id="UP001476798"/>
    </source>
</evidence>